<dbReference type="Proteomes" id="UP000318288">
    <property type="component" value="Unassembled WGS sequence"/>
</dbReference>
<proteinExistence type="predicted"/>
<accession>A0A5C6E9V3</accession>
<keyword evidence="3" id="KW-1185">Reference proteome</keyword>
<dbReference type="Gene3D" id="3.40.630.30">
    <property type="match status" value="1"/>
</dbReference>
<keyword evidence="2" id="KW-0808">Transferase</keyword>
<comment type="caution">
    <text evidence="2">The sequence shown here is derived from an EMBL/GenBank/DDBJ whole genome shotgun (WGS) entry which is preliminary data.</text>
</comment>
<gene>
    <name evidence="2" type="ORF">Poly51_59960</name>
</gene>
<dbReference type="InterPro" id="IPR000182">
    <property type="entry name" value="GNAT_dom"/>
</dbReference>
<dbReference type="CDD" id="cd04301">
    <property type="entry name" value="NAT_SF"/>
    <property type="match status" value="1"/>
</dbReference>
<dbReference type="PANTHER" id="PTHR43617">
    <property type="entry name" value="L-AMINO ACID N-ACETYLTRANSFERASE"/>
    <property type="match status" value="1"/>
</dbReference>
<dbReference type="InterPro" id="IPR016181">
    <property type="entry name" value="Acyl_CoA_acyltransferase"/>
</dbReference>
<evidence type="ECO:0000259" key="1">
    <source>
        <dbReference type="PROSITE" id="PS51186"/>
    </source>
</evidence>
<organism evidence="2 3">
    <name type="scientific">Rubripirellula tenax</name>
    <dbReference type="NCBI Taxonomy" id="2528015"/>
    <lineage>
        <taxon>Bacteria</taxon>
        <taxon>Pseudomonadati</taxon>
        <taxon>Planctomycetota</taxon>
        <taxon>Planctomycetia</taxon>
        <taxon>Pirellulales</taxon>
        <taxon>Pirellulaceae</taxon>
        <taxon>Rubripirellula</taxon>
    </lineage>
</organism>
<name>A0A5C6E9V3_9BACT</name>
<dbReference type="RefSeq" id="WP_315853692.1">
    <property type="nucleotide sequence ID" value="NZ_SJPW01000010.1"/>
</dbReference>
<reference evidence="2 3" key="1">
    <citation type="submission" date="2019-02" db="EMBL/GenBank/DDBJ databases">
        <title>Deep-cultivation of Planctomycetes and their phenomic and genomic characterization uncovers novel biology.</title>
        <authorList>
            <person name="Wiegand S."/>
            <person name="Jogler M."/>
            <person name="Boedeker C."/>
            <person name="Pinto D."/>
            <person name="Vollmers J."/>
            <person name="Rivas-Marin E."/>
            <person name="Kohn T."/>
            <person name="Peeters S.H."/>
            <person name="Heuer A."/>
            <person name="Rast P."/>
            <person name="Oberbeckmann S."/>
            <person name="Bunk B."/>
            <person name="Jeske O."/>
            <person name="Meyerdierks A."/>
            <person name="Storesund J.E."/>
            <person name="Kallscheuer N."/>
            <person name="Luecker S."/>
            <person name="Lage O.M."/>
            <person name="Pohl T."/>
            <person name="Merkel B.J."/>
            <person name="Hornburger P."/>
            <person name="Mueller R.-W."/>
            <person name="Bruemmer F."/>
            <person name="Labrenz M."/>
            <person name="Spormann A.M."/>
            <person name="Op Den Camp H."/>
            <person name="Overmann J."/>
            <person name="Amann R."/>
            <person name="Jetten M.S.M."/>
            <person name="Mascher T."/>
            <person name="Medema M.H."/>
            <person name="Devos D.P."/>
            <person name="Kaster A.-K."/>
            <person name="Ovreas L."/>
            <person name="Rohde M."/>
            <person name="Galperin M.Y."/>
            <person name="Jogler C."/>
        </authorList>
    </citation>
    <scope>NUCLEOTIDE SEQUENCE [LARGE SCALE GENOMIC DNA]</scope>
    <source>
        <strain evidence="2 3">Poly51</strain>
    </source>
</reference>
<dbReference type="SUPFAM" id="SSF55729">
    <property type="entry name" value="Acyl-CoA N-acyltransferases (Nat)"/>
    <property type="match status" value="1"/>
</dbReference>
<dbReference type="GO" id="GO:0016747">
    <property type="term" value="F:acyltransferase activity, transferring groups other than amino-acyl groups"/>
    <property type="evidence" value="ECO:0007669"/>
    <property type="project" value="InterPro"/>
</dbReference>
<dbReference type="InterPro" id="IPR050276">
    <property type="entry name" value="MshD_Acetyltransferase"/>
</dbReference>
<dbReference type="AlphaFoldDB" id="A0A5C6E9V3"/>
<protein>
    <submittedName>
        <fullName evidence="2">Putative acetyltransferase YhhY</fullName>
    </submittedName>
</protein>
<dbReference type="PANTHER" id="PTHR43617:SF38">
    <property type="entry name" value="N-ACETYLTRANSFERASE DOMAIN-CONTAINING PROTEIN"/>
    <property type="match status" value="1"/>
</dbReference>
<dbReference type="EMBL" id="SJPW01000010">
    <property type="protein sequence ID" value="TWU44727.1"/>
    <property type="molecule type" value="Genomic_DNA"/>
</dbReference>
<dbReference type="Pfam" id="PF00583">
    <property type="entry name" value="Acetyltransf_1"/>
    <property type="match status" value="1"/>
</dbReference>
<dbReference type="PROSITE" id="PS51186">
    <property type="entry name" value="GNAT"/>
    <property type="match status" value="1"/>
</dbReference>
<evidence type="ECO:0000313" key="2">
    <source>
        <dbReference type="EMBL" id="TWU44727.1"/>
    </source>
</evidence>
<evidence type="ECO:0000313" key="3">
    <source>
        <dbReference type="Proteomes" id="UP000318288"/>
    </source>
</evidence>
<feature type="domain" description="N-acetyltransferase" evidence="1">
    <location>
        <begin position="48"/>
        <end position="206"/>
    </location>
</feature>
<sequence length="209" mass="23191">MAAGSTWIHKTADNQDMHRSGGGCRFCLLASVSPPPGDVNRYPTEIDAMIRPASEGDVHRIAESLVRLQNIHADAYPSIYRRFNHADAVTHLQTSLSNPDITIRVACDDTEVIGHYILATESTPETMFKHSQRFGHLHQIEVDPRFRRRGTAKILLNDVISISGKLGLHRVILDVWAFNTAARGLFDSVGFTLFGSKLVYDVKLLQNGG</sequence>